<evidence type="ECO:0000313" key="3">
    <source>
        <dbReference type="Proteomes" id="UP000326396"/>
    </source>
</evidence>
<keyword evidence="3" id="KW-1185">Reference proteome</keyword>
<dbReference type="Proteomes" id="UP000326396">
    <property type="component" value="Linkage Group LG13"/>
</dbReference>
<gene>
    <name evidence="2" type="ORF">E3N88_05804</name>
    <name evidence="1" type="ORF">E3N88_10794</name>
</gene>
<name>A0A5N6PM09_9ASTR</name>
<reference evidence="2 3" key="1">
    <citation type="submission" date="2019-05" db="EMBL/GenBank/DDBJ databases">
        <title>Mikania micrantha, genome provides insights into the molecular mechanism of rapid growth.</title>
        <authorList>
            <person name="Liu B."/>
        </authorList>
    </citation>
    <scope>NUCLEOTIDE SEQUENCE [LARGE SCALE GENOMIC DNA]</scope>
    <source>
        <strain evidence="2">NLD-2019</strain>
        <tissue evidence="2">Leaf</tissue>
    </source>
</reference>
<evidence type="ECO:0000313" key="1">
    <source>
        <dbReference type="EMBL" id="KAD6119523.1"/>
    </source>
</evidence>
<accession>A0A5N6PM09</accession>
<sequence>MDDTIHYDEEIHKRPRENSQYWHWIHDLIHSWVREKRVLPPPTPDTTTSRTLPTLGYSLGQAFAAFVARMNREIHNM</sequence>
<protein>
    <submittedName>
        <fullName evidence="2">Uncharacterized protein</fullName>
    </submittedName>
</protein>
<evidence type="ECO:0000313" key="2">
    <source>
        <dbReference type="EMBL" id="KAD6794908.1"/>
    </source>
</evidence>
<dbReference type="EMBL" id="SZYD01000003">
    <property type="protein sequence ID" value="KAD6794908.1"/>
    <property type="molecule type" value="Genomic_DNA"/>
</dbReference>
<proteinExistence type="predicted"/>
<organism evidence="2 3">
    <name type="scientific">Mikania micrantha</name>
    <name type="common">bitter vine</name>
    <dbReference type="NCBI Taxonomy" id="192012"/>
    <lineage>
        <taxon>Eukaryota</taxon>
        <taxon>Viridiplantae</taxon>
        <taxon>Streptophyta</taxon>
        <taxon>Embryophyta</taxon>
        <taxon>Tracheophyta</taxon>
        <taxon>Spermatophyta</taxon>
        <taxon>Magnoliopsida</taxon>
        <taxon>eudicotyledons</taxon>
        <taxon>Gunneridae</taxon>
        <taxon>Pentapetalae</taxon>
        <taxon>asterids</taxon>
        <taxon>campanulids</taxon>
        <taxon>Asterales</taxon>
        <taxon>Asteraceae</taxon>
        <taxon>Asteroideae</taxon>
        <taxon>Heliantheae alliance</taxon>
        <taxon>Eupatorieae</taxon>
        <taxon>Mikania</taxon>
    </lineage>
</organism>
<dbReference type="EMBL" id="SZYD01000005">
    <property type="protein sequence ID" value="KAD6119523.1"/>
    <property type="molecule type" value="Genomic_DNA"/>
</dbReference>
<dbReference type="AlphaFoldDB" id="A0A5N6PM09"/>
<comment type="caution">
    <text evidence="2">The sequence shown here is derived from an EMBL/GenBank/DDBJ whole genome shotgun (WGS) entry which is preliminary data.</text>
</comment>
<dbReference type="Proteomes" id="UP000326396">
    <property type="component" value="Linkage Group LG11"/>
</dbReference>